<dbReference type="RefSeq" id="WP_092210609.1">
    <property type="nucleotide sequence ID" value="NZ_FMUX01000006.1"/>
</dbReference>
<name>A0A1G5ER66_9BACT</name>
<gene>
    <name evidence="2" type="ORF">SAMN05216233_106175</name>
</gene>
<dbReference type="EMBL" id="FMUX01000006">
    <property type="protein sequence ID" value="SCY29505.1"/>
    <property type="molecule type" value="Genomic_DNA"/>
</dbReference>
<protein>
    <submittedName>
        <fullName evidence="2">Uncharacterized protein</fullName>
    </submittedName>
</protein>
<dbReference type="AlphaFoldDB" id="A0A1G5ER66"/>
<evidence type="ECO:0000313" key="3">
    <source>
        <dbReference type="Proteomes" id="UP000198870"/>
    </source>
</evidence>
<dbReference type="Proteomes" id="UP000198870">
    <property type="component" value="Unassembled WGS sequence"/>
</dbReference>
<proteinExistence type="predicted"/>
<reference evidence="2 3" key="1">
    <citation type="submission" date="2016-10" db="EMBL/GenBank/DDBJ databases">
        <authorList>
            <person name="de Groot N.N."/>
        </authorList>
    </citation>
    <scope>NUCLEOTIDE SEQUENCE [LARGE SCALE GENOMIC DNA]</scope>
    <source>
        <strain evidence="2 3">AA1</strain>
    </source>
</reference>
<accession>A0A1G5ER66</accession>
<keyword evidence="1" id="KW-0732">Signal</keyword>
<evidence type="ECO:0000313" key="2">
    <source>
        <dbReference type="EMBL" id="SCY29505.1"/>
    </source>
</evidence>
<dbReference type="OrthoDB" id="10018225at2"/>
<feature type="signal peptide" evidence="1">
    <location>
        <begin position="1"/>
        <end position="24"/>
    </location>
</feature>
<feature type="chain" id="PRO_5011443098" evidence="1">
    <location>
        <begin position="25"/>
        <end position="557"/>
    </location>
</feature>
<evidence type="ECO:0000256" key="1">
    <source>
        <dbReference type="SAM" id="SignalP"/>
    </source>
</evidence>
<sequence length="557" mass="59112">MQAHFSRFAIIVTVLLVCVCAACDETNDSQPLTITGHITTDKTAAEGGGDIYASVLKGGGREMMSRDLSDSFESMTRTAPDGSFSLDLSGTGLAPGDTVTLIGFLDRNGNGGIPTPDAGDAMGFFIEEGTLTPSYTLKPGVNSGVDIRISREVFDFDKEISGTITGGYTGPVHLFAYAGDIRSLDLSALDVDNIIGYASVEKNETPLDYRLTILPYGHDLPIADVTVMAIFDTNENGSLDPGESVAYHSQHPKGLPTLLTLTTAEQDGISLDSDRAMVLPVPAGEAISLSGQVEPPDGYDAHSAPLFVLVAETDDPNILLTHPLSVTRAFYRLDPAAVDFNLDVSATGLAPGDTVMVLALWDKNFKENPDTPTYTSFPDATDGDLLGYYQDKDTLTVAHPLRAGVNAFVPQAEGNIRFDVNRRVIDHSASLAFKVENGGGVTVNAGDTLLVISIEKEGLRILPPALTDPDRIVTMASVTATGDSDHTYAVPVMGALLDEIIKTPFGVEEVYVIAVLDANQNGKPDTGEALAFYPGILDLIDGTNTLDSPVKFTVFTI</sequence>
<organism evidence="2 3">
    <name type="scientific">Desulfoluna spongiiphila</name>
    <dbReference type="NCBI Taxonomy" id="419481"/>
    <lineage>
        <taxon>Bacteria</taxon>
        <taxon>Pseudomonadati</taxon>
        <taxon>Thermodesulfobacteriota</taxon>
        <taxon>Desulfobacteria</taxon>
        <taxon>Desulfobacterales</taxon>
        <taxon>Desulfolunaceae</taxon>
        <taxon>Desulfoluna</taxon>
    </lineage>
</organism>
<keyword evidence="3" id="KW-1185">Reference proteome</keyword>